<keyword evidence="4 7" id="KW-0812">Transmembrane</keyword>
<accession>A0A0U5FSP2</accession>
<dbReference type="PANTHER" id="PTHR43791:SF38">
    <property type="entry name" value="MAJOR FACILITATOR SUPERFAMILY (MFS) PROFILE DOMAIN-CONTAINING PROTEIN"/>
    <property type="match status" value="1"/>
</dbReference>
<dbReference type="Gene3D" id="1.20.1250.20">
    <property type="entry name" value="MFS general substrate transporter like domains"/>
    <property type="match status" value="1"/>
</dbReference>
<keyword evidence="3" id="KW-0813">Transport</keyword>
<evidence type="ECO:0000256" key="4">
    <source>
        <dbReference type="ARBA" id="ARBA00022692"/>
    </source>
</evidence>
<keyword evidence="5 7" id="KW-1133">Transmembrane helix</keyword>
<keyword evidence="6 7" id="KW-0472">Membrane</keyword>
<evidence type="ECO:0000313" key="9">
    <source>
        <dbReference type="Proteomes" id="UP000054771"/>
    </source>
</evidence>
<dbReference type="STRING" id="454130.A0A0U5FSP2"/>
<dbReference type="InterPro" id="IPR011701">
    <property type="entry name" value="MFS"/>
</dbReference>
<dbReference type="InterPro" id="IPR036259">
    <property type="entry name" value="MFS_trans_sf"/>
</dbReference>
<protein>
    <recommendedName>
        <fullName evidence="10">Major facilitator superfamily (MFS) profile domain-containing protein</fullName>
    </recommendedName>
</protein>
<evidence type="ECO:0000256" key="5">
    <source>
        <dbReference type="ARBA" id="ARBA00022989"/>
    </source>
</evidence>
<sequence>MTIGFAIISIFVLPDFPATTKWLTPEEREYAIRRLEDDGNSSGARDVSHWQSFVSAIRDWRTWLFLLAQTFCTCAGTITYFVPTLMAALNYTGQHVQYMTIPIYMVALIIVLICGFSSDYFNDRPKHIMAMAVMSTISLIIVATVDNPKARYTFLAFGAAGIWCCSPLTLSYLSNTISRPAEKRAVAIAFVNAFANLSSVYGSYIWPSSTAPQYVPGFTVTIVLMFGCIVTALLLKYFTDKYPYENTEDRVSEADRESTN</sequence>
<dbReference type="FunFam" id="1.20.1250.20:FF:000013">
    <property type="entry name" value="MFS general substrate transporter"/>
    <property type="match status" value="1"/>
</dbReference>
<comment type="similarity">
    <text evidence="2">Belongs to the major facilitator superfamily.</text>
</comment>
<evidence type="ECO:0000256" key="2">
    <source>
        <dbReference type="ARBA" id="ARBA00008335"/>
    </source>
</evidence>
<feature type="transmembrane region" description="Helical" evidence="7">
    <location>
        <begin position="151"/>
        <end position="173"/>
    </location>
</feature>
<organism evidence="8 9">
    <name type="scientific">Aspergillus calidoustus</name>
    <dbReference type="NCBI Taxonomy" id="454130"/>
    <lineage>
        <taxon>Eukaryota</taxon>
        <taxon>Fungi</taxon>
        <taxon>Dikarya</taxon>
        <taxon>Ascomycota</taxon>
        <taxon>Pezizomycotina</taxon>
        <taxon>Eurotiomycetes</taxon>
        <taxon>Eurotiomycetidae</taxon>
        <taxon>Eurotiales</taxon>
        <taxon>Aspergillaceae</taxon>
        <taxon>Aspergillus</taxon>
        <taxon>Aspergillus subgen. Nidulantes</taxon>
    </lineage>
</organism>
<evidence type="ECO:0000256" key="1">
    <source>
        <dbReference type="ARBA" id="ARBA00004141"/>
    </source>
</evidence>
<dbReference type="AlphaFoldDB" id="A0A0U5FSP2"/>
<feature type="transmembrane region" description="Helical" evidence="7">
    <location>
        <begin position="95"/>
        <end position="116"/>
    </location>
</feature>
<evidence type="ECO:0008006" key="10">
    <source>
        <dbReference type="Google" id="ProtNLM"/>
    </source>
</evidence>
<dbReference type="GO" id="GO:0022857">
    <property type="term" value="F:transmembrane transporter activity"/>
    <property type="evidence" value="ECO:0007669"/>
    <property type="project" value="InterPro"/>
</dbReference>
<proteinExistence type="inferred from homology"/>
<feature type="transmembrane region" description="Helical" evidence="7">
    <location>
        <begin position="63"/>
        <end position="83"/>
    </location>
</feature>
<dbReference type="PANTHER" id="PTHR43791">
    <property type="entry name" value="PERMEASE-RELATED"/>
    <property type="match status" value="1"/>
</dbReference>
<reference evidence="9" key="1">
    <citation type="journal article" date="2016" name="Genome Announc.">
        <title>Draft genome sequences of fungus Aspergillus calidoustus.</title>
        <authorList>
            <person name="Horn F."/>
            <person name="Linde J."/>
            <person name="Mattern D.J."/>
            <person name="Walther G."/>
            <person name="Guthke R."/>
            <person name="Scherlach K."/>
            <person name="Martin K."/>
            <person name="Brakhage A.A."/>
            <person name="Petzke L."/>
            <person name="Valiante V."/>
        </authorList>
    </citation>
    <scope>NUCLEOTIDE SEQUENCE [LARGE SCALE GENOMIC DNA]</scope>
    <source>
        <strain evidence="9">SF006504</strain>
    </source>
</reference>
<feature type="transmembrane region" description="Helical" evidence="7">
    <location>
        <begin position="218"/>
        <end position="238"/>
    </location>
</feature>
<feature type="transmembrane region" description="Helical" evidence="7">
    <location>
        <begin position="185"/>
        <end position="206"/>
    </location>
</feature>
<name>A0A0U5FSP2_ASPCI</name>
<evidence type="ECO:0000256" key="7">
    <source>
        <dbReference type="SAM" id="Phobius"/>
    </source>
</evidence>
<gene>
    <name evidence="8" type="ORF">ASPCAL03730</name>
</gene>
<dbReference type="OrthoDB" id="2962993at2759"/>
<evidence type="ECO:0000313" key="8">
    <source>
        <dbReference type="EMBL" id="CEL02562.1"/>
    </source>
</evidence>
<feature type="transmembrane region" description="Helical" evidence="7">
    <location>
        <begin position="128"/>
        <end position="145"/>
    </location>
</feature>
<dbReference type="Pfam" id="PF07690">
    <property type="entry name" value="MFS_1"/>
    <property type="match status" value="1"/>
</dbReference>
<dbReference type="SUPFAM" id="SSF103473">
    <property type="entry name" value="MFS general substrate transporter"/>
    <property type="match status" value="1"/>
</dbReference>
<dbReference type="EMBL" id="CDMC01000003">
    <property type="protein sequence ID" value="CEL02562.1"/>
    <property type="molecule type" value="Genomic_DNA"/>
</dbReference>
<dbReference type="Proteomes" id="UP000054771">
    <property type="component" value="Unassembled WGS sequence"/>
</dbReference>
<evidence type="ECO:0000256" key="6">
    <source>
        <dbReference type="ARBA" id="ARBA00023136"/>
    </source>
</evidence>
<dbReference type="GO" id="GO:0016020">
    <property type="term" value="C:membrane"/>
    <property type="evidence" value="ECO:0007669"/>
    <property type="project" value="UniProtKB-SubCell"/>
</dbReference>
<evidence type="ECO:0000256" key="3">
    <source>
        <dbReference type="ARBA" id="ARBA00022448"/>
    </source>
</evidence>
<comment type="subcellular location">
    <subcellularLocation>
        <location evidence="1">Membrane</location>
        <topology evidence="1">Multi-pass membrane protein</topology>
    </subcellularLocation>
</comment>
<dbReference type="OMA" id="WISPVER"/>
<keyword evidence="9" id="KW-1185">Reference proteome</keyword>